<reference evidence="1 2" key="1">
    <citation type="submission" date="2014-08" db="EMBL/GenBank/DDBJ databases">
        <title>Fervidobacterium pennivorans DYC genome.</title>
        <authorList>
            <person name="Wushke S."/>
        </authorList>
    </citation>
    <scope>NUCLEOTIDE SEQUENCE [LARGE SCALE GENOMIC DNA]</scope>
    <source>
        <strain evidence="1 2">DYC</strain>
    </source>
</reference>
<dbReference type="AlphaFoldDB" id="A0A172T3M7"/>
<organism evidence="1 2">
    <name type="scientific">Fervidobacterium pennivorans</name>
    <dbReference type="NCBI Taxonomy" id="93466"/>
    <lineage>
        <taxon>Bacteria</taxon>
        <taxon>Thermotogati</taxon>
        <taxon>Thermotogota</taxon>
        <taxon>Thermotogae</taxon>
        <taxon>Thermotogales</taxon>
        <taxon>Fervidobacteriaceae</taxon>
        <taxon>Fervidobacterium</taxon>
    </lineage>
</organism>
<dbReference type="EMBL" id="CP011393">
    <property type="protein sequence ID" value="ANE41542.1"/>
    <property type="molecule type" value="Genomic_DNA"/>
</dbReference>
<accession>A0A172T3M7</accession>
<dbReference type="PATRIC" id="fig|93466.3.peg.1258"/>
<protein>
    <submittedName>
        <fullName evidence="1">Uncharacterized protein</fullName>
    </submittedName>
</protein>
<proteinExistence type="predicted"/>
<dbReference type="Proteomes" id="UP000077096">
    <property type="component" value="Chromosome"/>
</dbReference>
<gene>
    <name evidence="1" type="ORF">JM64_05905</name>
</gene>
<dbReference type="KEGG" id="fng:JM64_05905"/>
<name>A0A172T3M7_FERPE</name>
<sequence>MTRNVEIQLWTKGEEAEFFRTYLKRVKPEKLFYYLKEEDLYYAYYPKSYKGKKTTLQSRNTLIGEYTEEWVWKLLSKVIEDGSKDPQFKELFKDRNLSVIKHLVCEELGLGSESPADIAIIRSDKVDKNKMNSEDILLIFEVKMSIVWNWSYSSKTNELECKGDFTEHQGNPSLLRSDSMLKAIGKSLSIRLKTAEKSPIPIIVLGNTPITEHYAEMVDKFKEKGIIQGFYSLNPSVVKGLQSANDVAHSKGRKEGYIIKTEHEGFLTVESYEDFKNRVLTLMKDFVENKSVFLSCLIDKVVLGRIIEKASKEENYEKMAEVFVELLQDGE</sequence>
<evidence type="ECO:0000313" key="1">
    <source>
        <dbReference type="EMBL" id="ANE41542.1"/>
    </source>
</evidence>
<evidence type="ECO:0000313" key="2">
    <source>
        <dbReference type="Proteomes" id="UP000077096"/>
    </source>
</evidence>